<gene>
    <name evidence="1" type="ORF">A2V81_03760</name>
</gene>
<evidence type="ECO:0000313" key="2">
    <source>
        <dbReference type="Proteomes" id="UP000177614"/>
    </source>
</evidence>
<proteinExistence type="predicted"/>
<comment type="caution">
    <text evidence="1">The sequence shown here is derived from an EMBL/GenBank/DDBJ whole genome shotgun (WGS) entry which is preliminary data.</text>
</comment>
<evidence type="ECO:0000313" key="1">
    <source>
        <dbReference type="EMBL" id="OGC81962.1"/>
    </source>
</evidence>
<accession>A0A1F4XJT2</accession>
<organism evidence="1 2">
    <name type="scientific">Candidatus Abawacabacteria bacterium RBG_16_42_10</name>
    <dbReference type="NCBI Taxonomy" id="1817814"/>
    <lineage>
        <taxon>Bacteria</taxon>
        <taxon>Candidatus Abawacaibacteriota</taxon>
    </lineage>
</organism>
<protein>
    <submittedName>
        <fullName evidence="1">Uncharacterized protein</fullName>
    </submittedName>
</protein>
<name>A0A1F4XJT2_9BACT</name>
<sequence>MSKLEQIPPPETISLHEFTAALHASLVAGGMSPAQIEKDVEETVAAFRIPVRKALDNPAPDGGKQKSAA</sequence>
<dbReference type="AlphaFoldDB" id="A0A1F4XJT2"/>
<reference evidence="1 2" key="1">
    <citation type="journal article" date="2016" name="Nat. Commun.">
        <title>Thousands of microbial genomes shed light on interconnected biogeochemical processes in an aquifer system.</title>
        <authorList>
            <person name="Anantharaman K."/>
            <person name="Brown C.T."/>
            <person name="Hug L.A."/>
            <person name="Sharon I."/>
            <person name="Castelle C.J."/>
            <person name="Probst A.J."/>
            <person name="Thomas B.C."/>
            <person name="Singh A."/>
            <person name="Wilkins M.J."/>
            <person name="Karaoz U."/>
            <person name="Brodie E.L."/>
            <person name="Williams K.H."/>
            <person name="Hubbard S.S."/>
            <person name="Banfield J.F."/>
        </authorList>
    </citation>
    <scope>NUCLEOTIDE SEQUENCE [LARGE SCALE GENOMIC DNA]</scope>
</reference>
<dbReference type="Proteomes" id="UP000177614">
    <property type="component" value="Unassembled WGS sequence"/>
</dbReference>
<dbReference type="EMBL" id="MEWR01000014">
    <property type="protein sequence ID" value="OGC81962.1"/>
    <property type="molecule type" value="Genomic_DNA"/>
</dbReference>